<evidence type="ECO:0000313" key="8">
    <source>
        <dbReference type="Proteomes" id="UP001168380"/>
    </source>
</evidence>
<keyword evidence="2" id="KW-0663">Pyridoxal phosphate</keyword>
<accession>A0ABT8TGU8</accession>
<dbReference type="PROSITE" id="PS50949">
    <property type="entry name" value="HTH_GNTR"/>
    <property type="match status" value="1"/>
</dbReference>
<keyword evidence="7" id="KW-0032">Aminotransferase</keyword>
<keyword evidence="7" id="KW-0808">Transferase</keyword>
<dbReference type="Pfam" id="PF00392">
    <property type="entry name" value="GntR"/>
    <property type="match status" value="1"/>
</dbReference>
<dbReference type="InterPro" id="IPR051446">
    <property type="entry name" value="HTH_trans_reg/aminotransferase"/>
</dbReference>
<evidence type="ECO:0000256" key="1">
    <source>
        <dbReference type="ARBA" id="ARBA00005384"/>
    </source>
</evidence>
<evidence type="ECO:0000256" key="5">
    <source>
        <dbReference type="ARBA" id="ARBA00023163"/>
    </source>
</evidence>
<keyword evidence="5" id="KW-0804">Transcription</keyword>
<dbReference type="SUPFAM" id="SSF53383">
    <property type="entry name" value="PLP-dependent transferases"/>
    <property type="match status" value="1"/>
</dbReference>
<dbReference type="InterPro" id="IPR004839">
    <property type="entry name" value="Aminotransferase_I/II_large"/>
</dbReference>
<name>A0ABT8TGU8_9GAMM</name>
<feature type="domain" description="HTH gntR-type" evidence="6">
    <location>
        <begin position="17"/>
        <end position="85"/>
    </location>
</feature>
<dbReference type="PANTHER" id="PTHR46577:SF1">
    <property type="entry name" value="HTH-TYPE TRANSCRIPTIONAL REGULATORY PROTEIN GABR"/>
    <property type="match status" value="1"/>
</dbReference>
<dbReference type="Pfam" id="PF00155">
    <property type="entry name" value="Aminotran_1_2"/>
    <property type="match status" value="1"/>
</dbReference>
<keyword evidence="4" id="KW-0238">DNA-binding</keyword>
<sequence length="482" mass="53100">MLRNWQLIITLERKGELALHLQIVQAIVQEIRRGRLVAGDALPGSRALANALSINRKTAVQAYEELLAQGWIETRPRKGAFVSAALPNVSHSLNPPSEEPLAAPLTSRSALNADEDKPLLQFSDGVPDTRLVPFNAISRAFRHAIVSSSRANQLAYGDPRGSARLRAAVAQMLRAERGMAVADEQVCIVRGSQMGIYLSAQLLAGSGRSIALETLSYPPAREAFRACGLTVIDVQQDAQGMDLDHLEKLCQQHRLGAVYTTPHHQFPTTVMLPVERRMRLLELSTKYGFTIIEDDYDHEFHFSHSPMLPLASAQAAENVIHIGSLSKVLAPGLRVGYLVAPRPIVDRCAEQIMLIDRQGNAITELAVEELMRDGEVKRHIRRALKIYQARRDHAVGQVAKHLPQAEFTVPPGGLALWLRFPPATPMREIEARAQHAGLGILPGYRFSGRGEDIPALRLGYASMNSGEFDHAIALLAKAFKRE</sequence>
<gene>
    <name evidence="7" type="ORF">QWI16_13230</name>
</gene>
<dbReference type="InterPro" id="IPR036388">
    <property type="entry name" value="WH-like_DNA-bd_sf"/>
</dbReference>
<evidence type="ECO:0000259" key="6">
    <source>
        <dbReference type="PROSITE" id="PS50949"/>
    </source>
</evidence>
<dbReference type="SMART" id="SM00345">
    <property type="entry name" value="HTH_GNTR"/>
    <property type="match status" value="1"/>
</dbReference>
<evidence type="ECO:0000313" key="7">
    <source>
        <dbReference type="EMBL" id="MDO3383136.1"/>
    </source>
</evidence>
<dbReference type="RefSeq" id="WP_302713860.1">
    <property type="nucleotide sequence ID" value="NZ_JAULRT010000060.1"/>
</dbReference>
<dbReference type="Gene3D" id="3.40.640.10">
    <property type="entry name" value="Type I PLP-dependent aspartate aminotransferase-like (Major domain)"/>
    <property type="match status" value="1"/>
</dbReference>
<reference evidence="7" key="1">
    <citation type="submission" date="2023-07" db="EMBL/GenBank/DDBJ databases">
        <title>Gilvimarinus algae sp. nov., isolated from the surface of Kelp.</title>
        <authorList>
            <person name="Sun Y.Y."/>
            <person name="Gong Y."/>
            <person name="Du Z.J."/>
        </authorList>
    </citation>
    <scope>NUCLEOTIDE SEQUENCE</scope>
    <source>
        <strain evidence="7">SDUM040014</strain>
    </source>
</reference>
<dbReference type="InterPro" id="IPR015424">
    <property type="entry name" value="PyrdxlP-dep_Trfase"/>
</dbReference>
<organism evidence="7 8">
    <name type="scientific">Gilvimarinus algae</name>
    <dbReference type="NCBI Taxonomy" id="3058037"/>
    <lineage>
        <taxon>Bacteria</taxon>
        <taxon>Pseudomonadati</taxon>
        <taxon>Pseudomonadota</taxon>
        <taxon>Gammaproteobacteria</taxon>
        <taxon>Cellvibrionales</taxon>
        <taxon>Cellvibrionaceae</taxon>
        <taxon>Gilvimarinus</taxon>
    </lineage>
</organism>
<protein>
    <submittedName>
        <fullName evidence="7">PLP-dependent aminotransferase family protein</fullName>
    </submittedName>
</protein>
<proteinExistence type="inferred from homology"/>
<evidence type="ECO:0000256" key="4">
    <source>
        <dbReference type="ARBA" id="ARBA00023125"/>
    </source>
</evidence>
<dbReference type="Proteomes" id="UP001168380">
    <property type="component" value="Unassembled WGS sequence"/>
</dbReference>
<comment type="similarity">
    <text evidence="1">In the C-terminal section; belongs to the class-I pyridoxal-phosphate-dependent aminotransferase family.</text>
</comment>
<dbReference type="CDD" id="cd07377">
    <property type="entry name" value="WHTH_GntR"/>
    <property type="match status" value="1"/>
</dbReference>
<dbReference type="PANTHER" id="PTHR46577">
    <property type="entry name" value="HTH-TYPE TRANSCRIPTIONAL REGULATORY PROTEIN GABR"/>
    <property type="match status" value="1"/>
</dbReference>
<dbReference type="CDD" id="cd00609">
    <property type="entry name" value="AAT_like"/>
    <property type="match status" value="1"/>
</dbReference>
<keyword evidence="3" id="KW-0805">Transcription regulation</keyword>
<dbReference type="Gene3D" id="1.10.10.10">
    <property type="entry name" value="Winged helix-like DNA-binding domain superfamily/Winged helix DNA-binding domain"/>
    <property type="match status" value="1"/>
</dbReference>
<dbReference type="InterPro" id="IPR000524">
    <property type="entry name" value="Tscrpt_reg_HTH_GntR"/>
</dbReference>
<dbReference type="InterPro" id="IPR015421">
    <property type="entry name" value="PyrdxlP-dep_Trfase_major"/>
</dbReference>
<dbReference type="GO" id="GO:0008483">
    <property type="term" value="F:transaminase activity"/>
    <property type="evidence" value="ECO:0007669"/>
    <property type="project" value="UniProtKB-KW"/>
</dbReference>
<keyword evidence="8" id="KW-1185">Reference proteome</keyword>
<evidence type="ECO:0000256" key="2">
    <source>
        <dbReference type="ARBA" id="ARBA00022898"/>
    </source>
</evidence>
<evidence type="ECO:0000256" key="3">
    <source>
        <dbReference type="ARBA" id="ARBA00023015"/>
    </source>
</evidence>
<dbReference type="SUPFAM" id="SSF46785">
    <property type="entry name" value="Winged helix' DNA-binding domain"/>
    <property type="match status" value="1"/>
</dbReference>
<comment type="caution">
    <text evidence="7">The sequence shown here is derived from an EMBL/GenBank/DDBJ whole genome shotgun (WGS) entry which is preliminary data.</text>
</comment>
<dbReference type="EMBL" id="JAULRT010000060">
    <property type="protein sequence ID" value="MDO3383136.1"/>
    <property type="molecule type" value="Genomic_DNA"/>
</dbReference>
<dbReference type="InterPro" id="IPR036390">
    <property type="entry name" value="WH_DNA-bd_sf"/>
</dbReference>